<dbReference type="RefSeq" id="XP_062631429.1">
    <property type="nucleotide sequence ID" value="XM_062775445.1"/>
</dbReference>
<keyword evidence="3" id="KW-1185">Reference proteome</keyword>
<proteinExistence type="predicted"/>
<accession>A0AAF0YKM2</accession>
<evidence type="ECO:0000313" key="2">
    <source>
        <dbReference type="EMBL" id="WOO85403.1"/>
    </source>
</evidence>
<evidence type="ECO:0000313" key="3">
    <source>
        <dbReference type="Proteomes" id="UP000827549"/>
    </source>
</evidence>
<name>A0AAF0YKM2_9TREE</name>
<protein>
    <submittedName>
        <fullName evidence="2">Uncharacterized protein</fullName>
    </submittedName>
</protein>
<organism evidence="2 3">
    <name type="scientific">Vanrija pseudolonga</name>
    <dbReference type="NCBI Taxonomy" id="143232"/>
    <lineage>
        <taxon>Eukaryota</taxon>
        <taxon>Fungi</taxon>
        <taxon>Dikarya</taxon>
        <taxon>Basidiomycota</taxon>
        <taxon>Agaricomycotina</taxon>
        <taxon>Tremellomycetes</taxon>
        <taxon>Trichosporonales</taxon>
        <taxon>Trichosporonaceae</taxon>
        <taxon>Vanrija</taxon>
    </lineage>
</organism>
<reference evidence="2" key="1">
    <citation type="submission" date="2023-10" db="EMBL/GenBank/DDBJ databases">
        <authorList>
            <person name="Noh H."/>
        </authorList>
    </citation>
    <scope>NUCLEOTIDE SEQUENCE</scope>
    <source>
        <strain evidence="2">DUCC4014</strain>
    </source>
</reference>
<feature type="compositionally biased region" description="Low complexity" evidence="1">
    <location>
        <begin position="14"/>
        <end position="35"/>
    </location>
</feature>
<gene>
    <name evidence="2" type="ORF">LOC62_07G008902</name>
</gene>
<dbReference type="EMBL" id="CP086720">
    <property type="protein sequence ID" value="WOO85403.1"/>
    <property type="molecule type" value="Genomic_DNA"/>
</dbReference>
<sequence>MRDLPRLPERDLPELPQEAPTARPRSRASSTRPQTPGGGDGHSNPLTRLFRSLPYMTMKSRLSRTIEEMREETEKSGAVKTRLWSDGLTLPATFWLHESCSPILIRNIAMDGGIIVPYDEAVFVVVPADSSEDFTPAVVEALTRPRYPASFVLPQSWVSNCMLARTIGDPFEANLVREATPPCRRTQS</sequence>
<evidence type="ECO:0000256" key="1">
    <source>
        <dbReference type="SAM" id="MobiDB-lite"/>
    </source>
</evidence>
<dbReference type="GeneID" id="87812066"/>
<feature type="region of interest" description="Disordered" evidence="1">
    <location>
        <begin position="1"/>
        <end position="47"/>
    </location>
</feature>
<feature type="compositionally biased region" description="Basic and acidic residues" evidence="1">
    <location>
        <begin position="1"/>
        <end position="13"/>
    </location>
</feature>
<dbReference type="Proteomes" id="UP000827549">
    <property type="component" value="Chromosome 7"/>
</dbReference>
<dbReference type="AlphaFoldDB" id="A0AAF0YKM2"/>